<dbReference type="Proteomes" id="UP000729402">
    <property type="component" value="Unassembled WGS sequence"/>
</dbReference>
<evidence type="ECO:0000313" key="1">
    <source>
        <dbReference type="EMBL" id="KAG8077588.1"/>
    </source>
</evidence>
<evidence type="ECO:0000313" key="2">
    <source>
        <dbReference type="Proteomes" id="UP000729402"/>
    </source>
</evidence>
<reference evidence="1" key="1">
    <citation type="journal article" date="2021" name="bioRxiv">
        <title>Whole Genome Assembly and Annotation of Northern Wild Rice, Zizania palustris L., Supports a Whole Genome Duplication in the Zizania Genus.</title>
        <authorList>
            <person name="Haas M."/>
            <person name="Kono T."/>
            <person name="Macchietto M."/>
            <person name="Millas R."/>
            <person name="McGilp L."/>
            <person name="Shao M."/>
            <person name="Duquette J."/>
            <person name="Hirsch C.N."/>
            <person name="Kimball J."/>
        </authorList>
    </citation>
    <scope>NUCLEOTIDE SEQUENCE</scope>
    <source>
        <tissue evidence="1">Fresh leaf tissue</tissue>
    </source>
</reference>
<name>A0A8J5TBR5_ZIZPA</name>
<reference evidence="1" key="2">
    <citation type="submission" date="2021-02" db="EMBL/GenBank/DDBJ databases">
        <authorList>
            <person name="Kimball J.A."/>
            <person name="Haas M.W."/>
            <person name="Macchietto M."/>
            <person name="Kono T."/>
            <person name="Duquette J."/>
            <person name="Shao M."/>
        </authorList>
    </citation>
    <scope>NUCLEOTIDE SEQUENCE</scope>
    <source>
        <tissue evidence="1">Fresh leaf tissue</tissue>
    </source>
</reference>
<dbReference type="EMBL" id="JAAALK010000282">
    <property type="protein sequence ID" value="KAG8077588.1"/>
    <property type="molecule type" value="Genomic_DNA"/>
</dbReference>
<protein>
    <submittedName>
        <fullName evidence="1">Uncharacterized protein</fullName>
    </submittedName>
</protein>
<proteinExistence type="predicted"/>
<dbReference type="AlphaFoldDB" id="A0A8J5TBR5"/>
<sequence length="163" mass="17763">MPASAGCRPACAVYVRAPRVQVRACHGSDWPEACAVYLVRARCSLEYKFVPAMAWQRLIETTPLDPRAGAAAVRCPLTTADGGPGPWPSLFHETFARLYFFPARARGEKAACCLLPAAVLVATIPWPLRGGLRRSAFPAGHETEEDGIMEMRCRCDNGRCSIV</sequence>
<accession>A0A8J5TBR5</accession>
<comment type="caution">
    <text evidence="1">The sequence shown here is derived from an EMBL/GenBank/DDBJ whole genome shotgun (WGS) entry which is preliminary data.</text>
</comment>
<organism evidence="1 2">
    <name type="scientific">Zizania palustris</name>
    <name type="common">Northern wild rice</name>
    <dbReference type="NCBI Taxonomy" id="103762"/>
    <lineage>
        <taxon>Eukaryota</taxon>
        <taxon>Viridiplantae</taxon>
        <taxon>Streptophyta</taxon>
        <taxon>Embryophyta</taxon>
        <taxon>Tracheophyta</taxon>
        <taxon>Spermatophyta</taxon>
        <taxon>Magnoliopsida</taxon>
        <taxon>Liliopsida</taxon>
        <taxon>Poales</taxon>
        <taxon>Poaceae</taxon>
        <taxon>BOP clade</taxon>
        <taxon>Oryzoideae</taxon>
        <taxon>Oryzeae</taxon>
        <taxon>Zizaniinae</taxon>
        <taxon>Zizania</taxon>
    </lineage>
</organism>
<gene>
    <name evidence="1" type="ORF">GUJ93_ZPchr0007g5969</name>
</gene>
<keyword evidence="2" id="KW-1185">Reference proteome</keyword>